<name>Q2LYE3_SYNAS</name>
<evidence type="ECO:0000313" key="2">
    <source>
        <dbReference type="Proteomes" id="UP000001933"/>
    </source>
</evidence>
<organism evidence="1 2">
    <name type="scientific">Syntrophus aciditrophicus (strain SB)</name>
    <dbReference type="NCBI Taxonomy" id="56780"/>
    <lineage>
        <taxon>Bacteria</taxon>
        <taxon>Pseudomonadati</taxon>
        <taxon>Thermodesulfobacteriota</taxon>
        <taxon>Syntrophia</taxon>
        <taxon>Syntrophales</taxon>
        <taxon>Syntrophaceae</taxon>
        <taxon>Syntrophus</taxon>
    </lineage>
</organism>
<dbReference type="Proteomes" id="UP000001933">
    <property type="component" value="Chromosome"/>
</dbReference>
<sequence>MMELKPCPFCGENDVEVIHTVMGNYYYVICRDCGAAGPVQYSSAAAIHIWNRRAA</sequence>
<dbReference type="eggNOG" id="COG1601">
    <property type="taxonomic scope" value="Bacteria"/>
</dbReference>
<keyword evidence="2" id="KW-1185">Reference proteome</keyword>
<dbReference type="HOGENOM" id="CLU_209177_0_0_7"/>
<dbReference type="NCBIfam" id="TIGR03655">
    <property type="entry name" value="anti_R_Lar"/>
    <property type="match status" value="1"/>
</dbReference>
<dbReference type="EMBL" id="CP000252">
    <property type="protein sequence ID" value="ABC76404.1"/>
    <property type="molecule type" value="Genomic_DNA"/>
</dbReference>
<dbReference type="KEGG" id="sat:SYN_03368"/>
<protein>
    <submittedName>
        <fullName evidence="1">Hypothetical cytosolic protein</fullName>
    </submittedName>
</protein>
<dbReference type="InParanoid" id="Q2LYE3"/>
<dbReference type="InterPro" id="IPR019908">
    <property type="entry name" value="Toxin_RalR"/>
</dbReference>
<evidence type="ECO:0000313" key="1">
    <source>
        <dbReference type="EMBL" id="ABC76404.1"/>
    </source>
</evidence>
<dbReference type="Pfam" id="PF14354">
    <property type="entry name" value="Lar_restr_allev"/>
    <property type="match status" value="1"/>
</dbReference>
<accession>Q2LYE3</accession>
<dbReference type="AlphaFoldDB" id="Q2LYE3"/>
<reference evidence="1 2" key="1">
    <citation type="journal article" date="2007" name="Proc. Natl. Acad. Sci. U.S.A.">
        <title>The genome of Syntrophus aciditrophicus: life at the thermodynamic limit of microbial growth.</title>
        <authorList>
            <person name="McInerney M.J."/>
            <person name="Rohlin L."/>
            <person name="Mouttaki H."/>
            <person name="Kim U."/>
            <person name="Krupp R.S."/>
            <person name="Rios-Hernandez L."/>
            <person name="Sieber J."/>
            <person name="Struchtemeyer C.G."/>
            <person name="Bhattacharyya A."/>
            <person name="Campbell J.W."/>
            <person name="Gunsalus R.P."/>
        </authorList>
    </citation>
    <scope>NUCLEOTIDE SEQUENCE [LARGE SCALE GENOMIC DNA]</scope>
    <source>
        <strain evidence="1 2">SB</strain>
    </source>
</reference>
<gene>
    <name evidence="1" type="ORF">SYN_03368</name>
</gene>
<proteinExistence type="predicted"/>